<dbReference type="PANTHER" id="PTHR46847">
    <property type="entry name" value="D-ALLOSE-BINDING PERIPLASMIC PROTEIN-RELATED"/>
    <property type="match status" value="1"/>
</dbReference>
<name>A0ABS1SK66_9MICO</name>
<gene>
    <name evidence="5" type="ORF">D3230_14050</name>
</gene>
<comment type="subcellular location">
    <subcellularLocation>
        <location evidence="1">Cell envelope</location>
    </subcellularLocation>
</comment>
<dbReference type="Proteomes" id="UP001645859">
    <property type="component" value="Unassembled WGS sequence"/>
</dbReference>
<reference evidence="5 6" key="1">
    <citation type="submission" date="2018-09" db="EMBL/GenBank/DDBJ databases">
        <title>Comparative genomics of Leucobacter spp.</title>
        <authorList>
            <person name="Reis A.C."/>
            <person name="Kolvenbach B.A."/>
            <person name="Corvini P.F.X."/>
            <person name="Nunes O.C."/>
        </authorList>
    </citation>
    <scope>NUCLEOTIDE SEQUENCE [LARGE SCALE GENOMIC DNA]</scope>
    <source>
        <strain evidence="5 6">TAN 31504</strain>
    </source>
</reference>
<evidence type="ECO:0000313" key="5">
    <source>
        <dbReference type="EMBL" id="MBL3680402.1"/>
    </source>
</evidence>
<dbReference type="EMBL" id="QYAC01000008">
    <property type="protein sequence ID" value="MBL3680402.1"/>
    <property type="molecule type" value="Genomic_DNA"/>
</dbReference>
<evidence type="ECO:0000259" key="4">
    <source>
        <dbReference type="Pfam" id="PF13407"/>
    </source>
</evidence>
<dbReference type="InterPro" id="IPR028082">
    <property type="entry name" value="Peripla_BP_I"/>
</dbReference>
<accession>A0ABS1SK66</accession>
<organism evidence="5 6">
    <name type="scientific">Leucobacter chromiireducens subsp. solipictus</name>
    <dbReference type="NCBI Taxonomy" id="398235"/>
    <lineage>
        <taxon>Bacteria</taxon>
        <taxon>Bacillati</taxon>
        <taxon>Actinomycetota</taxon>
        <taxon>Actinomycetes</taxon>
        <taxon>Micrococcales</taxon>
        <taxon>Microbacteriaceae</taxon>
        <taxon>Leucobacter</taxon>
    </lineage>
</organism>
<evidence type="ECO:0000256" key="1">
    <source>
        <dbReference type="ARBA" id="ARBA00004196"/>
    </source>
</evidence>
<keyword evidence="3" id="KW-0732">Signal</keyword>
<comment type="caution">
    <text evidence="5">The sequence shown here is derived from an EMBL/GenBank/DDBJ whole genome shotgun (WGS) entry which is preliminary data.</text>
</comment>
<sequence length="398" mass="41835">MPRDGSVRDHTRRVYTRMIRRKVLQGAALFAVAGLAFTGCSSGDGSSGGGSAAAVIPEGQELGRVGVEAEISDITDYCGTEPVKVALADGFGGNSWRLITRAIFEDWAANCDNVTDVLYTDAQGDTQKAISDINSLVAQNVDVIVSFVDGGEALLPTIKQATAQGVSFVPFVGSPGGEPGVDYVDFVSEDIGTYGEGLARWTMEQMGGKGNVVMLGGIAGNSYSQGVYDGAVRALEDFPDVTLLNEDGPVSTDWEPGKTQQVVAGLITAHGDIDGIIADYGGGSVGGIRAFQAAGKDIPVWSANDSNEFACLWGEYGTSDSKYQIATMSSRNWVVKAALNKGLAAHNGIVNTDPSMFSLEIIEDSTDPQKQPRCEPSLPADAILSSGLSVERLQELFN</sequence>
<feature type="domain" description="Periplasmic binding protein" evidence="4">
    <location>
        <begin position="92"/>
        <end position="311"/>
    </location>
</feature>
<comment type="similarity">
    <text evidence="2">Belongs to the bacterial solute-binding protein 2 family.</text>
</comment>
<proteinExistence type="inferred from homology"/>
<evidence type="ECO:0000256" key="3">
    <source>
        <dbReference type="ARBA" id="ARBA00022729"/>
    </source>
</evidence>
<evidence type="ECO:0000256" key="2">
    <source>
        <dbReference type="ARBA" id="ARBA00007639"/>
    </source>
</evidence>
<dbReference type="PANTHER" id="PTHR46847:SF1">
    <property type="entry name" value="D-ALLOSE-BINDING PERIPLASMIC PROTEIN-RELATED"/>
    <property type="match status" value="1"/>
</dbReference>
<keyword evidence="6" id="KW-1185">Reference proteome</keyword>
<dbReference type="Pfam" id="PF13407">
    <property type="entry name" value="Peripla_BP_4"/>
    <property type="match status" value="1"/>
</dbReference>
<evidence type="ECO:0000313" key="6">
    <source>
        <dbReference type="Proteomes" id="UP001645859"/>
    </source>
</evidence>
<dbReference type="Gene3D" id="3.40.50.2300">
    <property type="match status" value="2"/>
</dbReference>
<dbReference type="SUPFAM" id="SSF53822">
    <property type="entry name" value="Periplasmic binding protein-like I"/>
    <property type="match status" value="1"/>
</dbReference>
<dbReference type="InterPro" id="IPR025997">
    <property type="entry name" value="SBP_2_dom"/>
</dbReference>
<protein>
    <recommendedName>
        <fullName evidence="4">Periplasmic binding protein domain-containing protein</fullName>
    </recommendedName>
</protein>